<proteinExistence type="inferred from homology"/>
<comment type="caution">
    <text evidence="14">The sequence shown here is derived from an EMBL/GenBank/DDBJ whole genome shotgun (WGS) entry which is preliminary data.</text>
</comment>
<dbReference type="GO" id="GO:0043169">
    <property type="term" value="F:cation binding"/>
    <property type="evidence" value="ECO:0007669"/>
    <property type="project" value="InterPro"/>
</dbReference>
<evidence type="ECO:0000313" key="15">
    <source>
        <dbReference type="Proteomes" id="UP000563524"/>
    </source>
</evidence>
<evidence type="ECO:0000256" key="2">
    <source>
        <dbReference type="ARBA" id="ARBA00002953"/>
    </source>
</evidence>
<dbReference type="InterPro" id="IPR054169">
    <property type="entry name" value="GlgB_N"/>
</dbReference>
<evidence type="ECO:0000256" key="10">
    <source>
        <dbReference type="HAMAP-Rule" id="MF_00685"/>
    </source>
</evidence>
<feature type="region of interest" description="Disordered" evidence="12">
    <location>
        <begin position="683"/>
        <end position="708"/>
    </location>
</feature>
<dbReference type="FunFam" id="3.20.20.80:FF:000003">
    <property type="entry name" value="1,4-alpha-glucan branching enzyme GlgB"/>
    <property type="match status" value="1"/>
</dbReference>
<dbReference type="EC" id="2.4.1.18" evidence="10"/>
<dbReference type="HAMAP" id="MF_00685">
    <property type="entry name" value="GlgB"/>
    <property type="match status" value="1"/>
</dbReference>
<feature type="compositionally biased region" description="Basic and acidic residues" evidence="12">
    <location>
        <begin position="690"/>
        <end position="707"/>
    </location>
</feature>
<dbReference type="InterPro" id="IPR044143">
    <property type="entry name" value="GlgB_N_E_set_prok"/>
</dbReference>
<protein>
    <recommendedName>
        <fullName evidence="10">1,4-alpha-glucan branching enzyme GlgB</fullName>
        <ecNumber evidence="10">2.4.1.18</ecNumber>
    </recommendedName>
    <alternativeName>
        <fullName evidence="10">1,4-alpha-D-glucan:1,4-alpha-D-glucan 6-glucosyl-transferase</fullName>
    </alternativeName>
    <alternativeName>
        <fullName evidence="10">Alpha-(1-&gt;4)-glucan branching enzyme</fullName>
    </alternativeName>
    <alternativeName>
        <fullName evidence="10">Glycogen branching enzyme</fullName>
        <shortName evidence="10">BE</shortName>
    </alternativeName>
</protein>
<keyword evidence="9 10" id="KW-0119">Carbohydrate metabolism</keyword>
<dbReference type="GO" id="GO:0003844">
    <property type="term" value="F:1,4-alpha-glucan branching enzyme activity"/>
    <property type="evidence" value="ECO:0007669"/>
    <property type="project" value="UniProtKB-UniRule"/>
</dbReference>
<evidence type="ECO:0000256" key="1">
    <source>
        <dbReference type="ARBA" id="ARBA00000826"/>
    </source>
</evidence>
<feature type="domain" description="Glycosyl hydrolase family 13 catalytic" evidence="13">
    <location>
        <begin position="247"/>
        <end position="614"/>
    </location>
</feature>
<keyword evidence="5 10" id="KW-0321">Glycogen metabolism</keyword>
<name>A0A840I4G1_9PROT</name>
<dbReference type="Gene3D" id="3.20.20.80">
    <property type="entry name" value="Glycosidases"/>
    <property type="match status" value="1"/>
</dbReference>
<dbReference type="GO" id="GO:0004553">
    <property type="term" value="F:hydrolase activity, hydrolyzing O-glycosyl compounds"/>
    <property type="evidence" value="ECO:0007669"/>
    <property type="project" value="InterPro"/>
</dbReference>
<comment type="pathway">
    <text evidence="3 10">Glycan biosynthesis; glycogen biosynthesis.</text>
</comment>
<dbReference type="SUPFAM" id="SSF81296">
    <property type="entry name" value="E set domains"/>
    <property type="match status" value="2"/>
</dbReference>
<dbReference type="GO" id="GO:0005829">
    <property type="term" value="C:cytosol"/>
    <property type="evidence" value="ECO:0007669"/>
    <property type="project" value="TreeGrafter"/>
</dbReference>
<dbReference type="Pfam" id="PF02922">
    <property type="entry name" value="CBM_48"/>
    <property type="match status" value="1"/>
</dbReference>
<dbReference type="InterPro" id="IPR013783">
    <property type="entry name" value="Ig-like_fold"/>
</dbReference>
<dbReference type="CDD" id="cd11322">
    <property type="entry name" value="AmyAc_Glg_BE"/>
    <property type="match status" value="1"/>
</dbReference>
<dbReference type="InterPro" id="IPR006048">
    <property type="entry name" value="A-amylase/branching_C"/>
</dbReference>
<evidence type="ECO:0000256" key="12">
    <source>
        <dbReference type="SAM" id="MobiDB-lite"/>
    </source>
</evidence>
<evidence type="ECO:0000256" key="7">
    <source>
        <dbReference type="ARBA" id="ARBA00022679"/>
    </source>
</evidence>
<evidence type="ECO:0000259" key="13">
    <source>
        <dbReference type="SMART" id="SM00642"/>
    </source>
</evidence>
<evidence type="ECO:0000256" key="3">
    <source>
        <dbReference type="ARBA" id="ARBA00004964"/>
    </source>
</evidence>
<dbReference type="Pfam" id="PF02806">
    <property type="entry name" value="Alpha-amylase_C"/>
    <property type="match status" value="1"/>
</dbReference>
<keyword evidence="6 10" id="KW-0328">Glycosyltransferase</keyword>
<dbReference type="FunFam" id="2.60.40.1180:FF:000002">
    <property type="entry name" value="1,4-alpha-glucan branching enzyme GlgB"/>
    <property type="match status" value="1"/>
</dbReference>
<comment type="function">
    <text evidence="2 10">Catalyzes the formation of the alpha-1,6-glucosidic linkages in glycogen by scission of a 1,4-alpha-linked oligosaccharide from growing alpha-1,4-glucan chains and the subsequent attachment of the oligosaccharide to the alpha-1,6 position.</text>
</comment>
<dbReference type="PIRSF" id="PIRSF000463">
    <property type="entry name" value="GlgB"/>
    <property type="match status" value="1"/>
</dbReference>
<evidence type="ECO:0000256" key="4">
    <source>
        <dbReference type="ARBA" id="ARBA00009000"/>
    </source>
</evidence>
<dbReference type="InterPro" id="IPR004193">
    <property type="entry name" value="Glyco_hydro_13_N"/>
</dbReference>
<evidence type="ECO:0000256" key="8">
    <source>
        <dbReference type="ARBA" id="ARBA00023056"/>
    </source>
</evidence>
<dbReference type="Pfam" id="PF22019">
    <property type="entry name" value="GlgB_N"/>
    <property type="match status" value="1"/>
</dbReference>
<dbReference type="NCBIfam" id="TIGR01515">
    <property type="entry name" value="branching_enzym"/>
    <property type="match status" value="1"/>
</dbReference>
<dbReference type="FunFam" id="2.60.40.10:FF:000169">
    <property type="entry name" value="1,4-alpha-glucan branching enzyme GlgB"/>
    <property type="match status" value="1"/>
</dbReference>
<dbReference type="InterPro" id="IPR006407">
    <property type="entry name" value="GlgB"/>
</dbReference>
<dbReference type="NCBIfam" id="NF008967">
    <property type="entry name" value="PRK12313.1"/>
    <property type="match status" value="1"/>
</dbReference>
<evidence type="ECO:0000256" key="6">
    <source>
        <dbReference type="ARBA" id="ARBA00022676"/>
    </source>
</evidence>
<keyword evidence="7 10" id="KW-0808">Transferase</keyword>
<dbReference type="PANTHER" id="PTHR43651">
    <property type="entry name" value="1,4-ALPHA-GLUCAN-BRANCHING ENZYME"/>
    <property type="match status" value="1"/>
</dbReference>
<comment type="catalytic activity">
    <reaction evidence="1 10">
        <text>Transfers a segment of a (1-&gt;4)-alpha-D-glucan chain to a primary hydroxy group in a similar glucan chain.</text>
        <dbReference type="EC" id="2.4.1.18"/>
    </reaction>
</comment>
<dbReference type="SUPFAM" id="SSF51011">
    <property type="entry name" value="Glycosyl hydrolase domain"/>
    <property type="match status" value="1"/>
</dbReference>
<dbReference type="InterPro" id="IPR014756">
    <property type="entry name" value="Ig_E-set"/>
</dbReference>
<keyword evidence="8 10" id="KW-0320">Glycogen biosynthesis</keyword>
<dbReference type="InterPro" id="IPR006047">
    <property type="entry name" value="GH13_cat_dom"/>
</dbReference>
<dbReference type="PANTHER" id="PTHR43651:SF3">
    <property type="entry name" value="1,4-ALPHA-GLUCAN-BRANCHING ENZYME"/>
    <property type="match status" value="1"/>
</dbReference>
<feature type="active site" description="Proton donor" evidence="10 11">
    <location>
        <position position="457"/>
    </location>
</feature>
<feature type="active site" description="Nucleophile" evidence="10 11">
    <location>
        <position position="404"/>
    </location>
</feature>
<dbReference type="Pfam" id="PF00128">
    <property type="entry name" value="Alpha-amylase"/>
    <property type="match status" value="1"/>
</dbReference>
<dbReference type="InterPro" id="IPR013780">
    <property type="entry name" value="Glyco_hydro_b"/>
</dbReference>
<dbReference type="Gene3D" id="2.60.40.1180">
    <property type="entry name" value="Golgi alpha-mannosidase II"/>
    <property type="match status" value="1"/>
</dbReference>
<dbReference type="InterPro" id="IPR037439">
    <property type="entry name" value="Branching_enzy"/>
</dbReference>
<evidence type="ECO:0000313" key="14">
    <source>
        <dbReference type="EMBL" id="MBB4659058.1"/>
    </source>
</evidence>
<organism evidence="14 15">
    <name type="scientific">Parvularcula dongshanensis</name>
    <dbReference type="NCBI Taxonomy" id="1173995"/>
    <lineage>
        <taxon>Bacteria</taxon>
        <taxon>Pseudomonadati</taxon>
        <taxon>Pseudomonadota</taxon>
        <taxon>Alphaproteobacteria</taxon>
        <taxon>Parvularculales</taxon>
        <taxon>Parvularculaceae</taxon>
        <taxon>Parvularcula</taxon>
    </lineage>
</organism>
<sequence length="723" mass="80688">MDASGSPLDGAFQAIAYATHGDPFAVLGPHGDVVRAFLPQAQKATLVTKDGQHVAEMSRVHSDGLFEGPLNGTPADGYRIAWETGGQSHTIDDPYRFGPLLGELDVYLLAEGRHQRAYNVMGAHPIEHEGVKGASFAVWAPGAARVSVVGAFNDWDGRRHPMRARRECGVWEVFIPGLEPGVPYKYEILSGDHRLLPLKADPYAFYMEMRPATASILTEAPALPVDEAWTRERAARTAHNAPVSVYEVHLGSWMRGEGNSYLTYDELAERLIPYVLEMGFTHLELMPVSEHPFDGSWGYQPIGLYAPTSRHGDPESFARFVTACHEAGIGVILDWVPGHFPTDAHGLGRFDGTALYEHEDPRQGFHQDWNTLIYNYGRTEVSNFLTANGLFWFDRYQIDGLRVDAVASMLYLDYSREHDQWVPNKYGGRENLEAIEFLQSTNYAGHVNFGGIVTIAEESTAWPGVSKPTEEGGLGFDYKWNMGWMHDTLEFMKTDPLYRKHHHDQMTFGLVYAFSENFVLPLSHDEVVHGKGSLLNKMPGDAWQKFANLRAYYGFMWGHPGKKLLFMGGEFAQGGEWNHDHSIDWHLLEVPEHQGMQKLVSDLNKLYRSRPALHQLDTKPEGFSWVVGDDRENSVFAFLRHGEGAAKPVLVISNMTPNVVHDYRLGVPSGGTWVRLLSTDDSSYGGSGVGEDRIEAAPEPSHGREHSIGVTLPPLATVFFEVE</sequence>
<evidence type="ECO:0000256" key="11">
    <source>
        <dbReference type="PIRSR" id="PIRSR000463-1"/>
    </source>
</evidence>
<dbReference type="Gene3D" id="2.60.40.10">
    <property type="entry name" value="Immunoglobulins"/>
    <property type="match status" value="2"/>
</dbReference>
<dbReference type="UniPathway" id="UPA00164"/>
<dbReference type="EMBL" id="JACHOB010000002">
    <property type="protein sequence ID" value="MBB4659058.1"/>
    <property type="molecule type" value="Genomic_DNA"/>
</dbReference>
<evidence type="ECO:0000256" key="9">
    <source>
        <dbReference type="ARBA" id="ARBA00023277"/>
    </source>
</evidence>
<keyword evidence="15" id="KW-1185">Reference proteome</keyword>
<dbReference type="Proteomes" id="UP000563524">
    <property type="component" value="Unassembled WGS sequence"/>
</dbReference>
<dbReference type="RefSeq" id="WP_183817233.1">
    <property type="nucleotide sequence ID" value="NZ_JACHOB010000002.1"/>
</dbReference>
<reference evidence="14 15" key="1">
    <citation type="submission" date="2020-08" db="EMBL/GenBank/DDBJ databases">
        <title>Genomic Encyclopedia of Type Strains, Phase IV (KMG-IV): sequencing the most valuable type-strain genomes for metagenomic binning, comparative biology and taxonomic classification.</title>
        <authorList>
            <person name="Goeker M."/>
        </authorList>
    </citation>
    <scope>NUCLEOTIDE SEQUENCE [LARGE SCALE GENOMIC DNA]</scope>
    <source>
        <strain evidence="14 15">DSM 102850</strain>
    </source>
</reference>
<dbReference type="AlphaFoldDB" id="A0A840I4G1"/>
<dbReference type="GO" id="GO:0005978">
    <property type="term" value="P:glycogen biosynthetic process"/>
    <property type="evidence" value="ECO:0007669"/>
    <property type="project" value="UniProtKB-UniRule"/>
</dbReference>
<gene>
    <name evidence="10" type="primary">glgB</name>
    <name evidence="14" type="ORF">GGQ59_001572</name>
</gene>
<comment type="similarity">
    <text evidence="4 10">Belongs to the glycosyl hydrolase 13 family. GlgB subfamily.</text>
</comment>
<accession>A0A840I4G1</accession>
<dbReference type="SUPFAM" id="SSF51445">
    <property type="entry name" value="(Trans)glycosidases"/>
    <property type="match status" value="1"/>
</dbReference>
<dbReference type="CDD" id="cd02855">
    <property type="entry name" value="E_set_GBE_prok_N"/>
    <property type="match status" value="1"/>
</dbReference>
<dbReference type="NCBIfam" id="NF003811">
    <property type="entry name" value="PRK05402.1"/>
    <property type="match status" value="1"/>
</dbReference>
<dbReference type="SMART" id="SM00642">
    <property type="entry name" value="Aamy"/>
    <property type="match status" value="1"/>
</dbReference>
<evidence type="ECO:0000256" key="5">
    <source>
        <dbReference type="ARBA" id="ARBA00022600"/>
    </source>
</evidence>
<comment type="subunit">
    <text evidence="10">Monomer.</text>
</comment>
<dbReference type="InterPro" id="IPR017853">
    <property type="entry name" value="GH"/>
</dbReference>